<dbReference type="NCBIfam" id="NF001263">
    <property type="entry name" value="PRK00226.1-4"/>
    <property type="match status" value="1"/>
</dbReference>
<dbReference type="OrthoDB" id="9808774at2"/>
<feature type="domain" description="Transcription elongation factor GreA/GreB N-terminal" evidence="11">
    <location>
        <begin position="8"/>
        <end position="77"/>
    </location>
</feature>
<dbReference type="GO" id="GO:0003677">
    <property type="term" value="F:DNA binding"/>
    <property type="evidence" value="ECO:0007669"/>
    <property type="project" value="UniProtKB-UniRule"/>
</dbReference>
<dbReference type="PANTHER" id="PTHR30437">
    <property type="entry name" value="TRANSCRIPTION ELONGATION FACTOR GREA"/>
    <property type="match status" value="1"/>
</dbReference>
<name>D1CDC6_THET1</name>
<dbReference type="GO" id="GO:0032784">
    <property type="term" value="P:regulation of DNA-templated transcription elongation"/>
    <property type="evidence" value="ECO:0007669"/>
    <property type="project" value="UniProtKB-UniRule"/>
</dbReference>
<dbReference type="HAMAP" id="MF_00105">
    <property type="entry name" value="GreA_GreB"/>
    <property type="match status" value="1"/>
</dbReference>
<evidence type="ECO:0000256" key="9">
    <source>
        <dbReference type="RuleBase" id="RU000556"/>
    </source>
</evidence>
<dbReference type="GO" id="GO:0070063">
    <property type="term" value="F:RNA polymerase binding"/>
    <property type="evidence" value="ECO:0007669"/>
    <property type="project" value="InterPro"/>
</dbReference>
<evidence type="ECO:0000256" key="7">
    <source>
        <dbReference type="ARBA" id="ARBA00030776"/>
    </source>
</evidence>
<dbReference type="Proteomes" id="UP000000323">
    <property type="component" value="Chromosome 1"/>
</dbReference>
<dbReference type="InterPro" id="IPR001437">
    <property type="entry name" value="Tscrpt_elong_fac_GreA/B_C"/>
</dbReference>
<evidence type="ECO:0000259" key="11">
    <source>
        <dbReference type="Pfam" id="PF03449"/>
    </source>
</evidence>
<dbReference type="STRING" id="525904.Tter_0008"/>
<dbReference type="NCBIfam" id="TIGR01462">
    <property type="entry name" value="greA"/>
    <property type="match status" value="1"/>
</dbReference>
<feature type="domain" description="Transcription elongation factor GreA/GreB C-terminal" evidence="10">
    <location>
        <begin position="84"/>
        <end position="159"/>
    </location>
</feature>
<evidence type="ECO:0000256" key="3">
    <source>
        <dbReference type="ARBA" id="ARBA00023015"/>
    </source>
</evidence>
<dbReference type="InterPro" id="IPR022691">
    <property type="entry name" value="Tscrpt_elong_fac_GreA/B_N"/>
</dbReference>
<dbReference type="RefSeq" id="WP_012873967.1">
    <property type="nucleotide sequence ID" value="NC_013525.1"/>
</dbReference>
<organism evidence="12 13">
    <name type="scientific">Thermobaculum terrenum (strain ATCC BAA-798 / CCMEE 7001 / YNP1)</name>
    <dbReference type="NCBI Taxonomy" id="525904"/>
    <lineage>
        <taxon>Bacteria</taxon>
        <taxon>Bacillati</taxon>
        <taxon>Chloroflexota</taxon>
        <taxon>Chloroflexia</taxon>
        <taxon>Candidatus Thermobaculales</taxon>
        <taxon>Candidatus Thermobaculaceae</taxon>
        <taxon>Thermobaculum</taxon>
    </lineage>
</organism>
<dbReference type="SUPFAM" id="SSF54534">
    <property type="entry name" value="FKBP-like"/>
    <property type="match status" value="1"/>
</dbReference>
<dbReference type="KEGG" id="ttr:Tter_0008"/>
<dbReference type="Gene3D" id="1.10.287.180">
    <property type="entry name" value="Transcription elongation factor, GreA/GreB, N-terminal domain"/>
    <property type="match status" value="1"/>
</dbReference>
<dbReference type="GO" id="GO:0006354">
    <property type="term" value="P:DNA-templated transcription elongation"/>
    <property type="evidence" value="ECO:0007669"/>
    <property type="project" value="TreeGrafter"/>
</dbReference>
<dbReference type="HOGENOM" id="CLU_101379_2_1_0"/>
<sequence length="159" mass="17316">MSTNERVRLTEQGLKELREELERLRTVERAKISARIREAKEGGDISESGEYEDAKHSQAFLEGRIKELEKLLANAEVIDRSAQPAGTVGLGSKVTVEENGRTYTYTIVDGAEAGRGRDGEVRISSKSAVGSALLGRRVGDSVEVEVPAGKLTFKILSVE</sequence>
<evidence type="ECO:0000256" key="8">
    <source>
        <dbReference type="HAMAP-Rule" id="MF_00105"/>
    </source>
</evidence>
<evidence type="ECO:0000256" key="6">
    <source>
        <dbReference type="ARBA" id="ARBA00024916"/>
    </source>
</evidence>
<evidence type="ECO:0000256" key="5">
    <source>
        <dbReference type="ARBA" id="ARBA00023163"/>
    </source>
</evidence>
<evidence type="ECO:0000256" key="1">
    <source>
        <dbReference type="ARBA" id="ARBA00008213"/>
    </source>
</evidence>
<dbReference type="Pfam" id="PF03449">
    <property type="entry name" value="GreA_GreB_N"/>
    <property type="match status" value="1"/>
</dbReference>
<dbReference type="AlphaFoldDB" id="D1CDC6"/>
<dbReference type="eggNOG" id="COG0782">
    <property type="taxonomic scope" value="Bacteria"/>
</dbReference>
<keyword evidence="3 8" id="KW-0805">Transcription regulation</keyword>
<feature type="coiled-coil region" evidence="8">
    <location>
        <begin position="4"/>
        <end position="78"/>
    </location>
</feature>
<dbReference type="FunFam" id="1.10.287.180:FF:000001">
    <property type="entry name" value="Transcription elongation factor GreA"/>
    <property type="match status" value="1"/>
</dbReference>
<proteinExistence type="inferred from homology"/>
<evidence type="ECO:0000313" key="12">
    <source>
        <dbReference type="EMBL" id="ACZ40932.1"/>
    </source>
</evidence>
<keyword evidence="13" id="KW-1185">Reference proteome</keyword>
<dbReference type="EMBL" id="CP001825">
    <property type="protein sequence ID" value="ACZ40932.1"/>
    <property type="molecule type" value="Genomic_DNA"/>
</dbReference>
<accession>D1CDC6</accession>
<comment type="function">
    <text evidence="6 8 9">Necessary for efficient RNA polymerase transcription elongation past template-encoded arresting sites. The arresting sites in DNA have the property of trapping a certain fraction of elongating RNA polymerases that pass through, resulting in locked ternary complexes. Cleavage of the nascent transcript by cleavage factors such as GreA or GreB allows the resumption of elongation from the new 3'terminus. GreA releases sequences of 2 to 3 nucleotides.</text>
</comment>
<evidence type="ECO:0000256" key="2">
    <source>
        <dbReference type="ARBA" id="ARBA00013729"/>
    </source>
</evidence>
<protein>
    <recommendedName>
        <fullName evidence="2 8">Transcription elongation factor GreA</fullName>
    </recommendedName>
    <alternativeName>
        <fullName evidence="7 8">Transcript cleavage factor GreA</fullName>
    </alternativeName>
</protein>
<dbReference type="InterPro" id="IPR036953">
    <property type="entry name" value="GreA/GreB_C_sf"/>
</dbReference>
<dbReference type="Pfam" id="PF01272">
    <property type="entry name" value="GreA_GreB"/>
    <property type="match status" value="1"/>
</dbReference>
<keyword evidence="5 8" id="KW-0804">Transcription</keyword>
<dbReference type="Gene3D" id="3.10.50.30">
    <property type="entry name" value="Transcription elongation factor, GreA/GreB, C-terminal domain"/>
    <property type="match status" value="1"/>
</dbReference>
<evidence type="ECO:0000313" key="13">
    <source>
        <dbReference type="Proteomes" id="UP000000323"/>
    </source>
</evidence>
<dbReference type="InterPro" id="IPR006359">
    <property type="entry name" value="Tscrpt_elong_fac_GreA"/>
</dbReference>
<evidence type="ECO:0000256" key="4">
    <source>
        <dbReference type="ARBA" id="ARBA00023125"/>
    </source>
</evidence>
<dbReference type="PIRSF" id="PIRSF006092">
    <property type="entry name" value="GreA_GreB"/>
    <property type="match status" value="1"/>
</dbReference>
<comment type="similarity">
    <text evidence="1 8 9">Belongs to the GreA/GreB family.</text>
</comment>
<dbReference type="InterPro" id="IPR023459">
    <property type="entry name" value="Tscrpt_elong_fac_GreA/B_fam"/>
</dbReference>
<dbReference type="InterPro" id="IPR036805">
    <property type="entry name" value="Tscrpt_elong_fac_GreA/B_N_sf"/>
</dbReference>
<gene>
    <name evidence="8" type="primary">greA</name>
    <name evidence="12" type="ordered locus">Tter_0008</name>
</gene>
<dbReference type="GO" id="GO:0003746">
    <property type="term" value="F:translation elongation factor activity"/>
    <property type="evidence" value="ECO:0007669"/>
    <property type="project" value="UniProtKB-KW"/>
</dbReference>
<reference evidence="13" key="1">
    <citation type="journal article" date="2010" name="Stand. Genomic Sci.">
        <title>Complete genome sequence of 'Thermobaculum terrenum' type strain (YNP1).</title>
        <authorList>
            <person name="Kiss H."/>
            <person name="Cleland D."/>
            <person name="Lapidus A."/>
            <person name="Lucas S."/>
            <person name="Glavina Del Rio T."/>
            <person name="Nolan M."/>
            <person name="Tice H."/>
            <person name="Han C."/>
            <person name="Goodwin L."/>
            <person name="Pitluck S."/>
            <person name="Liolios K."/>
            <person name="Ivanova N."/>
            <person name="Mavromatis K."/>
            <person name="Ovchinnikova G."/>
            <person name="Pati A."/>
            <person name="Chen A."/>
            <person name="Palaniappan K."/>
            <person name="Land M."/>
            <person name="Hauser L."/>
            <person name="Chang Y."/>
            <person name="Jeffries C."/>
            <person name="Lu M."/>
            <person name="Brettin T."/>
            <person name="Detter J."/>
            <person name="Goker M."/>
            <person name="Tindall B."/>
            <person name="Beck B."/>
            <person name="McDermott T."/>
            <person name="Woyke T."/>
            <person name="Bristow J."/>
            <person name="Eisen J."/>
            <person name="Markowitz V."/>
            <person name="Hugenholtz P."/>
            <person name="Kyrpides N."/>
            <person name="Klenk H."/>
            <person name="Cheng J."/>
        </authorList>
    </citation>
    <scope>NUCLEOTIDE SEQUENCE [LARGE SCALE GENOMIC DNA]</scope>
    <source>
        <strain evidence="13">ATCC BAA-798 / YNP1</strain>
    </source>
</reference>
<dbReference type="SUPFAM" id="SSF46557">
    <property type="entry name" value="GreA transcript cleavage protein, N-terminal domain"/>
    <property type="match status" value="1"/>
</dbReference>
<keyword evidence="12" id="KW-0648">Protein biosynthesis</keyword>
<evidence type="ECO:0000259" key="10">
    <source>
        <dbReference type="Pfam" id="PF01272"/>
    </source>
</evidence>
<dbReference type="PANTHER" id="PTHR30437:SF4">
    <property type="entry name" value="TRANSCRIPTION ELONGATION FACTOR GREA"/>
    <property type="match status" value="1"/>
</dbReference>
<dbReference type="InterPro" id="IPR028624">
    <property type="entry name" value="Tscrpt_elong_fac_GreA/B"/>
</dbReference>
<keyword evidence="8" id="KW-0175">Coiled coil</keyword>
<keyword evidence="12" id="KW-0251">Elongation factor</keyword>
<keyword evidence="4 8" id="KW-0238">DNA-binding</keyword>